<protein>
    <submittedName>
        <fullName evidence="2">(wild Malaysian banana) hypothetical protein</fullName>
    </submittedName>
</protein>
<keyword evidence="4" id="KW-1185">Reference proteome</keyword>
<feature type="region of interest" description="Disordered" evidence="1">
    <location>
        <begin position="31"/>
        <end position="59"/>
    </location>
</feature>
<evidence type="ECO:0000313" key="3">
    <source>
        <dbReference type="EnsemblPlants" id="Ma09_p17000.1"/>
    </source>
</evidence>
<reference evidence="2" key="1">
    <citation type="submission" date="2021-03" db="EMBL/GenBank/DDBJ databases">
        <authorList>
            <consortium name="Genoscope - CEA"/>
            <person name="William W."/>
        </authorList>
    </citation>
    <scope>NUCLEOTIDE SEQUENCE</scope>
    <source>
        <strain evidence="2">Doubled-haploid Pahang</strain>
    </source>
</reference>
<gene>
    <name evidence="2" type="ORF">GSMUA_235390.1</name>
</gene>
<dbReference type="Gramene" id="Ma09_t17000.1">
    <property type="protein sequence ID" value="Ma09_p17000.1"/>
    <property type="gene ID" value="Ma09_g17000"/>
</dbReference>
<accession>A0A804KKF9</accession>
<dbReference type="EMBL" id="HG996474">
    <property type="protein sequence ID" value="CAG1835434.1"/>
    <property type="molecule type" value="Genomic_DNA"/>
</dbReference>
<sequence>MNGQISIHRFQLAILSKCSFNTSFPWGHERSDLNEISAEDSQPQRPNSGRNGNAELGTSRSATRVSLGLSFAVLVVQRYTQAKVSDLFDQTPRFSSLPIQNASRTFTTG</sequence>
<reference evidence="3" key="2">
    <citation type="submission" date="2021-05" db="UniProtKB">
        <authorList>
            <consortium name="EnsemblPlants"/>
        </authorList>
    </citation>
    <scope>IDENTIFICATION</scope>
    <source>
        <strain evidence="3">subsp. malaccensis</strain>
    </source>
</reference>
<proteinExistence type="predicted"/>
<dbReference type="AlphaFoldDB" id="A0A804KKF9"/>
<evidence type="ECO:0000313" key="4">
    <source>
        <dbReference type="Proteomes" id="UP000012960"/>
    </source>
</evidence>
<evidence type="ECO:0000256" key="1">
    <source>
        <dbReference type="SAM" id="MobiDB-lite"/>
    </source>
</evidence>
<organism evidence="3 4">
    <name type="scientific">Musa acuminata subsp. malaccensis</name>
    <name type="common">Wild banana</name>
    <name type="synonym">Musa malaccensis</name>
    <dbReference type="NCBI Taxonomy" id="214687"/>
    <lineage>
        <taxon>Eukaryota</taxon>
        <taxon>Viridiplantae</taxon>
        <taxon>Streptophyta</taxon>
        <taxon>Embryophyta</taxon>
        <taxon>Tracheophyta</taxon>
        <taxon>Spermatophyta</taxon>
        <taxon>Magnoliopsida</taxon>
        <taxon>Liliopsida</taxon>
        <taxon>Zingiberales</taxon>
        <taxon>Musaceae</taxon>
        <taxon>Musa</taxon>
    </lineage>
</organism>
<dbReference type="EnsemblPlants" id="Ma09_t17000.1">
    <property type="protein sequence ID" value="Ma09_p17000.1"/>
    <property type="gene ID" value="Ma09_g17000"/>
</dbReference>
<dbReference type="Proteomes" id="UP000012960">
    <property type="component" value="Unplaced"/>
</dbReference>
<name>A0A804KKF9_MUSAM</name>
<evidence type="ECO:0000313" key="2">
    <source>
        <dbReference type="EMBL" id="CAG1835434.1"/>
    </source>
</evidence>
<feature type="compositionally biased region" description="Polar residues" evidence="1">
    <location>
        <begin position="39"/>
        <end position="59"/>
    </location>
</feature>
<dbReference type="InParanoid" id="A0A804KKF9"/>